<dbReference type="PANTHER" id="PTHR33753:SF2">
    <property type="entry name" value="GLYCOSIDE HYDROLASE FAMILY 7 PROTEIN"/>
    <property type="match status" value="1"/>
</dbReference>
<evidence type="ECO:0000313" key="15">
    <source>
        <dbReference type="EMBL" id="KIM22435.1"/>
    </source>
</evidence>
<dbReference type="SUPFAM" id="SSF49899">
    <property type="entry name" value="Concanavalin A-like lectins/glucanases"/>
    <property type="match status" value="1"/>
</dbReference>
<dbReference type="Pfam" id="PF00840">
    <property type="entry name" value="Glyco_hydro_7"/>
    <property type="match status" value="1"/>
</dbReference>
<feature type="domain" description="CBM1" evidence="14">
    <location>
        <begin position="490"/>
        <end position="526"/>
    </location>
</feature>
<organism evidence="15 16">
    <name type="scientific">Serendipita vermifera MAFF 305830</name>
    <dbReference type="NCBI Taxonomy" id="933852"/>
    <lineage>
        <taxon>Eukaryota</taxon>
        <taxon>Fungi</taxon>
        <taxon>Dikarya</taxon>
        <taxon>Basidiomycota</taxon>
        <taxon>Agaricomycotina</taxon>
        <taxon>Agaricomycetes</taxon>
        <taxon>Sebacinales</taxon>
        <taxon>Serendipitaceae</taxon>
        <taxon>Serendipita</taxon>
    </lineage>
</organism>
<evidence type="ECO:0000256" key="12">
    <source>
        <dbReference type="SAM" id="MobiDB-lite"/>
    </source>
</evidence>
<feature type="signal peptide" evidence="13">
    <location>
        <begin position="1"/>
        <end position="18"/>
    </location>
</feature>
<dbReference type="SUPFAM" id="SSF57180">
    <property type="entry name" value="Cellulose-binding domain"/>
    <property type="match status" value="1"/>
</dbReference>
<dbReference type="InterPro" id="IPR013320">
    <property type="entry name" value="ConA-like_dom_sf"/>
</dbReference>
<keyword evidence="7" id="KW-0325">Glycoprotein</keyword>
<dbReference type="GO" id="GO:0030248">
    <property type="term" value="F:cellulose binding"/>
    <property type="evidence" value="ECO:0007669"/>
    <property type="project" value="InterPro"/>
</dbReference>
<gene>
    <name evidence="15" type="ORF">M408DRAFT_28741</name>
</gene>
<dbReference type="Pfam" id="PF00734">
    <property type="entry name" value="CBM_1"/>
    <property type="match status" value="1"/>
</dbReference>
<evidence type="ECO:0000256" key="9">
    <source>
        <dbReference type="ARBA" id="ARBA00023295"/>
    </source>
</evidence>
<dbReference type="SMART" id="SM00236">
    <property type="entry name" value="fCBD"/>
    <property type="match status" value="1"/>
</dbReference>
<dbReference type="EMBL" id="KN824356">
    <property type="protein sequence ID" value="KIM22435.1"/>
    <property type="molecule type" value="Genomic_DNA"/>
</dbReference>
<dbReference type="AlphaFoldDB" id="A0A0C3ACQ3"/>
<keyword evidence="9 11" id="KW-0326">Glycosidase</keyword>
<dbReference type="OrthoDB" id="412382at2759"/>
<dbReference type="Proteomes" id="UP000054097">
    <property type="component" value="Unassembled WGS sequence"/>
</dbReference>
<evidence type="ECO:0000313" key="16">
    <source>
        <dbReference type="Proteomes" id="UP000054097"/>
    </source>
</evidence>
<evidence type="ECO:0000256" key="8">
    <source>
        <dbReference type="ARBA" id="ARBA00023277"/>
    </source>
</evidence>
<protein>
    <recommendedName>
        <fullName evidence="11">Glucanase</fullName>
        <ecNumber evidence="11">3.2.1.-</ecNumber>
    </recommendedName>
</protein>
<dbReference type="PROSITE" id="PS00562">
    <property type="entry name" value="CBM1_1"/>
    <property type="match status" value="1"/>
</dbReference>
<comment type="catalytic activity">
    <reaction evidence="1">
        <text>Hydrolysis of (1-&gt;4)-beta-D-glucosidic linkages in cellulose and cellotetraose, releasing cellobiose from the non-reducing ends of the chains.</text>
        <dbReference type="EC" id="3.2.1.91"/>
    </reaction>
</comment>
<comment type="similarity">
    <text evidence="2 11">Belongs to the glycosyl hydrolase 7 (cellulase C) family.</text>
</comment>
<evidence type="ECO:0000256" key="6">
    <source>
        <dbReference type="ARBA" id="ARBA00023157"/>
    </source>
</evidence>
<feature type="region of interest" description="Disordered" evidence="12">
    <location>
        <begin position="458"/>
        <end position="490"/>
    </location>
</feature>
<feature type="chain" id="PRO_5002160776" description="Glucanase" evidence="13">
    <location>
        <begin position="19"/>
        <end position="526"/>
    </location>
</feature>
<evidence type="ECO:0000256" key="7">
    <source>
        <dbReference type="ARBA" id="ARBA00023180"/>
    </source>
</evidence>
<name>A0A0C3ACQ3_SERVB</name>
<dbReference type="PANTHER" id="PTHR33753">
    <property type="entry name" value="1,4-BETA-D-GLUCAN CELLOBIOHYDROLASE B"/>
    <property type="match status" value="1"/>
</dbReference>
<dbReference type="EC" id="3.2.1.-" evidence="11"/>
<reference evidence="15 16" key="1">
    <citation type="submission" date="2014-04" db="EMBL/GenBank/DDBJ databases">
        <authorList>
            <consortium name="DOE Joint Genome Institute"/>
            <person name="Kuo A."/>
            <person name="Zuccaro A."/>
            <person name="Kohler A."/>
            <person name="Nagy L.G."/>
            <person name="Floudas D."/>
            <person name="Copeland A."/>
            <person name="Barry K.W."/>
            <person name="Cichocki N."/>
            <person name="Veneault-Fourrey C."/>
            <person name="LaButti K."/>
            <person name="Lindquist E.A."/>
            <person name="Lipzen A."/>
            <person name="Lundell T."/>
            <person name="Morin E."/>
            <person name="Murat C."/>
            <person name="Sun H."/>
            <person name="Tunlid A."/>
            <person name="Henrissat B."/>
            <person name="Grigoriev I.V."/>
            <person name="Hibbett D.S."/>
            <person name="Martin F."/>
            <person name="Nordberg H.P."/>
            <person name="Cantor M.N."/>
            <person name="Hua S.X."/>
        </authorList>
    </citation>
    <scope>NUCLEOTIDE SEQUENCE [LARGE SCALE GENOMIC DNA]</scope>
    <source>
        <strain evidence="15 16">MAFF 305830</strain>
    </source>
</reference>
<keyword evidence="16" id="KW-1185">Reference proteome</keyword>
<evidence type="ECO:0000256" key="4">
    <source>
        <dbReference type="ARBA" id="ARBA00022801"/>
    </source>
</evidence>
<evidence type="ECO:0000256" key="5">
    <source>
        <dbReference type="ARBA" id="ARBA00023001"/>
    </source>
</evidence>
<dbReference type="STRING" id="933852.A0A0C3ACQ3"/>
<dbReference type="PRINTS" id="PR00734">
    <property type="entry name" value="GLHYDRLASE7"/>
</dbReference>
<accession>A0A0C3ACQ3</accession>
<dbReference type="InterPro" id="IPR001722">
    <property type="entry name" value="Glyco_hydro_7"/>
</dbReference>
<keyword evidence="3 13" id="KW-0732">Signal</keyword>
<keyword evidence="5 11" id="KW-0136">Cellulose degradation</keyword>
<dbReference type="HOGENOM" id="CLU_020817_3_2_1"/>
<evidence type="ECO:0000259" key="14">
    <source>
        <dbReference type="PROSITE" id="PS51164"/>
    </source>
</evidence>
<evidence type="ECO:0000256" key="3">
    <source>
        <dbReference type="ARBA" id="ARBA00022729"/>
    </source>
</evidence>
<dbReference type="CDD" id="cd07999">
    <property type="entry name" value="GH7_CBH_EG"/>
    <property type="match status" value="1"/>
</dbReference>
<dbReference type="InterPro" id="IPR037019">
    <property type="entry name" value="Glyco_hydro_7_sf"/>
</dbReference>
<keyword evidence="10 11" id="KW-0624">Polysaccharide degradation</keyword>
<evidence type="ECO:0000256" key="13">
    <source>
        <dbReference type="SAM" id="SignalP"/>
    </source>
</evidence>
<evidence type="ECO:0000256" key="1">
    <source>
        <dbReference type="ARBA" id="ARBA00001641"/>
    </source>
</evidence>
<sequence>MFNAAALLSFSLLAVAYGQQVGTNTAETHPSLTWSSCAAGGTCTSKTASVVIDANWRWVHSTTGYTNCYTGNTWDATLCPDPATCAANCALEGADYSGTYGITTSGNALTLKFVTKSANTNIGSRVYLMASDNTNYELFKVKNKEFTFDVDVSNLPCGINGALYFAEMDADGGLSKYSTNKAGAKYGTGYCDAQCPHDIKFINGEGNVIDWTPSTNDVNAGKGKYGTCCNEMDIWEANSISTAYTPHSCTVDGQYRCSGTECGDGSERYSGVCDKDGCDFNSYRMGDTSFYGPSKTVNTAKKMTVVTQFITADGTDTGALKEIRRVYVQDGVVIQNSKVNIPGMSSTLDSITTDFCTQQKAAFGDTNGFSAVGGFTPIDKAFTKGVVLVMSIWDDHEANLLWLDSNYPTDGDPSTPGVARGTCPTDSGVPAEVEVEVPNSSVTYSNIKFGPIGSTYAAGSSTGATTTSSTRATTTTTTRTTSTSTSASSGGAAHWAQCGGLNWTGATTCVSPYTCTKLNDWYYQCL</sequence>
<dbReference type="GO" id="GO:0030245">
    <property type="term" value="P:cellulose catabolic process"/>
    <property type="evidence" value="ECO:0007669"/>
    <property type="project" value="UniProtKB-KW"/>
</dbReference>
<dbReference type="Gene3D" id="2.70.100.10">
    <property type="entry name" value="Glycoside hydrolase, family 7, domain"/>
    <property type="match status" value="1"/>
</dbReference>
<proteinExistence type="inferred from homology"/>
<dbReference type="PROSITE" id="PS51164">
    <property type="entry name" value="CBM1_2"/>
    <property type="match status" value="1"/>
</dbReference>
<keyword evidence="4 11" id="KW-0378">Hydrolase</keyword>
<dbReference type="FunFam" id="2.70.100.10:FF:000001">
    <property type="entry name" value="Glucanase"/>
    <property type="match status" value="1"/>
</dbReference>
<dbReference type="GO" id="GO:0005576">
    <property type="term" value="C:extracellular region"/>
    <property type="evidence" value="ECO:0007669"/>
    <property type="project" value="InterPro"/>
</dbReference>
<evidence type="ECO:0000256" key="10">
    <source>
        <dbReference type="ARBA" id="ARBA00023326"/>
    </source>
</evidence>
<keyword evidence="8" id="KW-0119">Carbohydrate metabolism</keyword>
<evidence type="ECO:0000256" key="11">
    <source>
        <dbReference type="RuleBase" id="RU361164"/>
    </source>
</evidence>
<dbReference type="InterPro" id="IPR000254">
    <property type="entry name" value="CBD"/>
</dbReference>
<dbReference type="InterPro" id="IPR035971">
    <property type="entry name" value="CBD_sf"/>
</dbReference>
<keyword evidence="6" id="KW-1015">Disulfide bond</keyword>
<dbReference type="GO" id="GO:0016162">
    <property type="term" value="F:cellulose 1,4-beta-cellobiosidase activity"/>
    <property type="evidence" value="ECO:0007669"/>
    <property type="project" value="UniProtKB-EC"/>
</dbReference>
<evidence type="ECO:0000256" key="2">
    <source>
        <dbReference type="ARBA" id="ARBA00006044"/>
    </source>
</evidence>
<reference evidence="16" key="2">
    <citation type="submission" date="2015-01" db="EMBL/GenBank/DDBJ databases">
        <title>Evolutionary Origins and Diversification of the Mycorrhizal Mutualists.</title>
        <authorList>
            <consortium name="DOE Joint Genome Institute"/>
            <consortium name="Mycorrhizal Genomics Consortium"/>
            <person name="Kohler A."/>
            <person name="Kuo A."/>
            <person name="Nagy L.G."/>
            <person name="Floudas D."/>
            <person name="Copeland A."/>
            <person name="Barry K.W."/>
            <person name="Cichocki N."/>
            <person name="Veneault-Fourrey C."/>
            <person name="LaButti K."/>
            <person name="Lindquist E.A."/>
            <person name="Lipzen A."/>
            <person name="Lundell T."/>
            <person name="Morin E."/>
            <person name="Murat C."/>
            <person name="Riley R."/>
            <person name="Ohm R."/>
            <person name="Sun H."/>
            <person name="Tunlid A."/>
            <person name="Henrissat B."/>
            <person name="Grigoriev I.V."/>
            <person name="Hibbett D.S."/>
            <person name="Martin F."/>
        </authorList>
    </citation>
    <scope>NUCLEOTIDE SEQUENCE [LARGE SCALE GENOMIC DNA]</scope>
    <source>
        <strain evidence="16">MAFF 305830</strain>
    </source>
</reference>